<reference evidence="5 6" key="3">
    <citation type="journal article" date="2016" name="Stand. Genomic Sci.">
        <title>Complete genome sequence of 'Halanaeroarchaeum sulfurireducens' M27-SA2, a sulfur-reducing and acetate-oxidizing haloarchaeon from the deep-sea hypersaline anoxic lake Medee.</title>
        <authorList>
            <person name="Messina E."/>
            <person name="Sorokin D.Y."/>
            <person name="Kublanov I.V."/>
            <person name="Toshchakov S."/>
            <person name="Lopatina A."/>
            <person name="Arcadi E."/>
            <person name="Smedile F."/>
            <person name="La Spada G."/>
            <person name="La Cono V."/>
            <person name="Yakimov M.M."/>
        </authorList>
    </citation>
    <scope>NUCLEOTIDE SEQUENCE [LARGE SCALE GENOMIC DNA]</scope>
    <source>
        <strain evidence="5 6">M27-SA2</strain>
    </source>
</reference>
<protein>
    <submittedName>
        <fullName evidence="4">Uncharacterized protein</fullName>
    </submittedName>
</protein>
<feature type="region of interest" description="Disordered" evidence="1">
    <location>
        <begin position="213"/>
        <end position="268"/>
    </location>
</feature>
<dbReference type="Pfam" id="PF23428">
    <property type="entry name" value="DUF7115"/>
    <property type="match status" value="1"/>
</dbReference>
<dbReference type="InterPro" id="IPR039519">
    <property type="entry name" value="YokE-like_PH"/>
</dbReference>
<dbReference type="KEGG" id="hsu:HLASF_1733"/>
<proteinExistence type="predicted"/>
<dbReference type="KEGG" id="hsf:HLASA_2200"/>
<keyword evidence="7" id="KW-1185">Reference proteome</keyword>
<name>A0A0F7PBW4_9EURY</name>
<dbReference type="InterPro" id="IPR055539">
    <property type="entry name" value="DUF7115"/>
</dbReference>
<dbReference type="HOGENOM" id="CLU_058951_0_0_2"/>
<evidence type="ECO:0000259" key="2">
    <source>
        <dbReference type="Pfam" id="PF14470"/>
    </source>
</evidence>
<evidence type="ECO:0000313" key="7">
    <source>
        <dbReference type="Proteomes" id="UP000069906"/>
    </source>
</evidence>
<evidence type="ECO:0000256" key="1">
    <source>
        <dbReference type="SAM" id="MobiDB-lite"/>
    </source>
</evidence>
<organism evidence="4 7">
    <name type="scientific">Halanaeroarchaeum sulfurireducens</name>
    <dbReference type="NCBI Taxonomy" id="1604004"/>
    <lineage>
        <taxon>Archaea</taxon>
        <taxon>Methanobacteriati</taxon>
        <taxon>Methanobacteriota</taxon>
        <taxon>Stenosarchaea group</taxon>
        <taxon>Halobacteria</taxon>
        <taxon>Halobacteriales</taxon>
        <taxon>Halobacteriaceae</taxon>
        <taxon>Halanaeroarchaeum</taxon>
    </lineage>
</organism>
<evidence type="ECO:0000313" key="6">
    <source>
        <dbReference type="Proteomes" id="UP000060390"/>
    </source>
</evidence>
<reference evidence="4 7" key="1">
    <citation type="journal article" date="2015" name="ISME J.">
        <title>Elemental sulfur and acetate can support life of a novel strictly anaerobic haloarchaeon.</title>
        <authorList>
            <person name="Sorokin D.Y."/>
            <person name="Kublanov I.V."/>
            <person name="Gavrilov S.N."/>
            <person name="Rojo D."/>
            <person name="Roman P."/>
            <person name="Golyshin P.N."/>
            <person name="Slepak V.Z."/>
            <person name="Smedile F."/>
            <person name="Ferrer M."/>
            <person name="Messina E."/>
            <person name="La Cono V."/>
            <person name="Yakimov M.M."/>
        </authorList>
    </citation>
    <scope>NUCLEOTIDE SEQUENCE [LARGE SCALE GENOMIC DNA]</scope>
    <source>
        <strain evidence="4 7">HSR2</strain>
    </source>
</reference>
<dbReference type="Pfam" id="PF14470">
    <property type="entry name" value="bPH_3"/>
    <property type="match status" value="1"/>
</dbReference>
<dbReference type="Proteomes" id="UP000060390">
    <property type="component" value="Chromosome"/>
</dbReference>
<feature type="domain" description="DUF7115" evidence="3">
    <location>
        <begin position="1"/>
        <end position="107"/>
    </location>
</feature>
<feature type="compositionally biased region" description="Polar residues" evidence="1">
    <location>
        <begin position="244"/>
        <end position="268"/>
    </location>
</feature>
<dbReference type="GeneID" id="26011053"/>
<evidence type="ECO:0000313" key="5">
    <source>
        <dbReference type="EMBL" id="ALG82601.1"/>
    </source>
</evidence>
<dbReference type="Proteomes" id="UP000069906">
    <property type="component" value="Chromosome"/>
</dbReference>
<dbReference type="RefSeq" id="WP_050048884.1">
    <property type="nucleotide sequence ID" value="NZ_CP008874.1"/>
</dbReference>
<evidence type="ECO:0000313" key="4">
    <source>
        <dbReference type="EMBL" id="AKH98207.1"/>
    </source>
</evidence>
<dbReference type="PATRIC" id="fig|1604004.4.peg.1811"/>
<dbReference type="EMBL" id="CP011564">
    <property type="protein sequence ID" value="ALG82601.1"/>
    <property type="molecule type" value="Genomic_DNA"/>
</dbReference>
<gene>
    <name evidence="5" type="ORF">HLASA_2200</name>
    <name evidence="4" type="ORF">HLASF_1733</name>
</gene>
<feature type="domain" description="YokE-like PH" evidence="2">
    <location>
        <begin position="123"/>
        <end position="191"/>
    </location>
</feature>
<evidence type="ECO:0000259" key="3">
    <source>
        <dbReference type="Pfam" id="PF23428"/>
    </source>
</evidence>
<dbReference type="OrthoDB" id="307384at2157"/>
<sequence length="320" mass="34896">MDVPTLVSEALGNEEVAAHVPLKGEDALFVTPTRTIRYSAEGLLSDESVSEFSHGAERVAISKGRRKATIELDYGTDGTEEFTVPASELDGALHPVLAGVLSANDVTGPGETVVRTFRFSELTIVVTSDRLIKHIGSAVWDREYEEIPYDSVRGIEIEEGNVSSQFVLRTEGRTQRIKAPNESFRTVRETIEEAILAYYDVASMTDLETALAEKTETESTAEAGPVSFESEVDPVGGTDEREGTSQTESTAADSATNTSPANELEQNGFTAAAETVEPDIDPAELHAALDDLEASIEAQRQTLERQQQWIDDFRELIPDR</sequence>
<dbReference type="AlphaFoldDB" id="A0A0F7PBW4"/>
<dbReference type="EMBL" id="CP008874">
    <property type="protein sequence ID" value="AKH98207.1"/>
    <property type="molecule type" value="Genomic_DNA"/>
</dbReference>
<accession>A0A0F7PBW4</accession>
<reference evidence="6" key="2">
    <citation type="submission" date="2015-05" db="EMBL/GenBank/DDBJ databases">
        <title>Complete genome sequence of Halanaeroarchaeum sulfurireducens type strain M27-SA2, a sulfate-reducer haloarchaeon from marine anoxic lake Medee.</title>
        <authorList>
            <person name="Messina E."/>
            <person name="Kublanov I.V."/>
            <person name="Toshchakov S."/>
            <person name="Arcadi E."/>
            <person name="La Spada G."/>
            <person name="La Cono V."/>
            <person name="Yakimov M.M."/>
        </authorList>
    </citation>
    <scope>NUCLEOTIDE SEQUENCE [LARGE SCALE GENOMIC DNA]</scope>
    <source>
        <strain evidence="6">M27-SA2</strain>
    </source>
</reference>